<dbReference type="EMBL" id="FNCS01000001">
    <property type="protein sequence ID" value="SDG22824.1"/>
    <property type="molecule type" value="Genomic_DNA"/>
</dbReference>
<dbReference type="RefSeq" id="WP_090590991.1">
    <property type="nucleotide sequence ID" value="NZ_FNCS01000001.1"/>
</dbReference>
<keyword evidence="1" id="KW-0812">Transmembrane</keyword>
<evidence type="ECO:0000313" key="3">
    <source>
        <dbReference type="Proteomes" id="UP000199495"/>
    </source>
</evidence>
<dbReference type="Proteomes" id="UP000199495">
    <property type="component" value="Unassembled WGS sequence"/>
</dbReference>
<keyword evidence="1" id="KW-1133">Transmembrane helix</keyword>
<feature type="transmembrane region" description="Helical" evidence="1">
    <location>
        <begin position="68"/>
        <end position="86"/>
    </location>
</feature>
<name>A0A1G7SIX3_9HYPH</name>
<organism evidence="2 3">
    <name type="scientific">Pelagibacterium luteolum</name>
    <dbReference type="NCBI Taxonomy" id="440168"/>
    <lineage>
        <taxon>Bacteria</taxon>
        <taxon>Pseudomonadati</taxon>
        <taxon>Pseudomonadota</taxon>
        <taxon>Alphaproteobacteria</taxon>
        <taxon>Hyphomicrobiales</taxon>
        <taxon>Devosiaceae</taxon>
        <taxon>Pelagibacterium</taxon>
    </lineage>
</organism>
<sequence length="122" mass="13586">MSLYTIYAKPEAGPDAIAVLGDRFSWFAFLVTPLWALLRGAVAFFCLWAVIAIGLYRLAPHIGDDAAIVLYLVFALWAGYAAPQIAGRVLRRRDWITSGELVAPDTETAERLWLERTYGARP</sequence>
<keyword evidence="1" id="KW-0472">Membrane</keyword>
<proteinExistence type="predicted"/>
<dbReference type="AlphaFoldDB" id="A0A1G7SIX3"/>
<dbReference type="OrthoDB" id="7951051at2"/>
<accession>A0A1G7SIX3</accession>
<protein>
    <recommendedName>
        <fullName evidence="4">DUF2628 domain-containing protein</fullName>
    </recommendedName>
</protein>
<evidence type="ECO:0000313" key="2">
    <source>
        <dbReference type="EMBL" id="SDG22824.1"/>
    </source>
</evidence>
<gene>
    <name evidence="2" type="ORF">SAMN04487974_101533</name>
</gene>
<keyword evidence="3" id="KW-1185">Reference proteome</keyword>
<evidence type="ECO:0000256" key="1">
    <source>
        <dbReference type="SAM" id="Phobius"/>
    </source>
</evidence>
<evidence type="ECO:0008006" key="4">
    <source>
        <dbReference type="Google" id="ProtNLM"/>
    </source>
</evidence>
<dbReference type="STRING" id="440168.SAMN04487974_101533"/>
<feature type="transmembrane region" description="Helical" evidence="1">
    <location>
        <begin position="34"/>
        <end position="56"/>
    </location>
</feature>
<reference evidence="2 3" key="1">
    <citation type="submission" date="2016-10" db="EMBL/GenBank/DDBJ databases">
        <authorList>
            <person name="de Groot N.N."/>
        </authorList>
    </citation>
    <scope>NUCLEOTIDE SEQUENCE [LARGE SCALE GENOMIC DNA]</scope>
    <source>
        <strain evidence="2 3">CGMCC 1.10267</strain>
    </source>
</reference>